<dbReference type="EMBL" id="SRLO01023595">
    <property type="protein sequence ID" value="TNN22231.1"/>
    <property type="molecule type" value="Genomic_DNA"/>
</dbReference>
<evidence type="ECO:0000313" key="3">
    <source>
        <dbReference type="Proteomes" id="UP000314294"/>
    </source>
</evidence>
<protein>
    <submittedName>
        <fullName evidence="2">Uncharacterized protein</fullName>
    </submittedName>
</protein>
<dbReference type="OrthoDB" id="8963724at2759"/>
<proteinExistence type="predicted"/>
<keyword evidence="3" id="KW-1185">Reference proteome</keyword>
<evidence type="ECO:0000256" key="1">
    <source>
        <dbReference type="SAM" id="MobiDB-lite"/>
    </source>
</evidence>
<feature type="region of interest" description="Disordered" evidence="1">
    <location>
        <begin position="98"/>
        <end position="125"/>
    </location>
</feature>
<gene>
    <name evidence="2" type="ORF">EYF80_067655</name>
</gene>
<comment type="caution">
    <text evidence="2">The sequence shown here is derived from an EMBL/GenBank/DDBJ whole genome shotgun (WGS) entry which is preliminary data.</text>
</comment>
<evidence type="ECO:0000313" key="2">
    <source>
        <dbReference type="EMBL" id="TNN22231.1"/>
    </source>
</evidence>
<sequence length="207" mass="23147">MAESKTRFVKENIFHCSICRKPQKNLSIHLTRSCMKASAPEEREVALAEMKLSGRKWVNVGRNWDYKFLETLIPDETSRLALLGEFRDRGFYVDNIPPDATAPAAAEQPSTSSPCHPAPSRPRHSRYLRGTRGVIECQRVLEVARLPQGSAQVSGFNAANGQGKDPVTDWVNRRETRGEVVLRRGRPDVNRAFALSSEEEAVSVLTS</sequence>
<name>A0A4Z2E0B0_9TELE</name>
<dbReference type="Proteomes" id="UP000314294">
    <property type="component" value="Unassembled WGS sequence"/>
</dbReference>
<reference evidence="2 3" key="1">
    <citation type="submission" date="2019-03" db="EMBL/GenBank/DDBJ databases">
        <title>First draft genome of Liparis tanakae, snailfish: a comprehensive survey of snailfish specific genes.</title>
        <authorList>
            <person name="Kim W."/>
            <person name="Song I."/>
            <person name="Jeong J.-H."/>
            <person name="Kim D."/>
            <person name="Kim S."/>
            <person name="Ryu S."/>
            <person name="Song J.Y."/>
            <person name="Lee S.K."/>
        </authorList>
    </citation>
    <scope>NUCLEOTIDE SEQUENCE [LARGE SCALE GENOMIC DNA]</scope>
    <source>
        <tissue evidence="2">Muscle</tissue>
    </source>
</reference>
<accession>A0A4Z2E0B0</accession>
<dbReference type="AlphaFoldDB" id="A0A4Z2E0B0"/>
<organism evidence="2 3">
    <name type="scientific">Liparis tanakae</name>
    <name type="common">Tanaka's snailfish</name>
    <dbReference type="NCBI Taxonomy" id="230148"/>
    <lineage>
        <taxon>Eukaryota</taxon>
        <taxon>Metazoa</taxon>
        <taxon>Chordata</taxon>
        <taxon>Craniata</taxon>
        <taxon>Vertebrata</taxon>
        <taxon>Euteleostomi</taxon>
        <taxon>Actinopterygii</taxon>
        <taxon>Neopterygii</taxon>
        <taxon>Teleostei</taxon>
        <taxon>Neoteleostei</taxon>
        <taxon>Acanthomorphata</taxon>
        <taxon>Eupercaria</taxon>
        <taxon>Perciformes</taxon>
        <taxon>Cottioidei</taxon>
        <taxon>Cottales</taxon>
        <taxon>Liparidae</taxon>
        <taxon>Liparis</taxon>
    </lineage>
</organism>